<comment type="subunit">
    <text evidence="5">Associates with stalled 50S ribosomal subunits. Binds to RqcP.</text>
</comment>
<evidence type="ECO:0000256" key="2">
    <source>
        <dbReference type="ARBA" id="ARBA00022730"/>
    </source>
</evidence>
<dbReference type="GO" id="GO:0043023">
    <property type="term" value="F:ribosomal large subunit binding"/>
    <property type="evidence" value="ECO:0007669"/>
    <property type="project" value="UniProtKB-UniRule"/>
</dbReference>
<dbReference type="FunFam" id="2.30.310.10:FF:000004">
    <property type="entry name" value="Fibronectin-binding protein A"/>
    <property type="match status" value="1"/>
</dbReference>
<dbReference type="GO" id="GO:0019843">
    <property type="term" value="F:rRNA binding"/>
    <property type="evidence" value="ECO:0007669"/>
    <property type="project" value="UniProtKB-UniRule"/>
</dbReference>
<protein>
    <recommendedName>
        <fullName evidence="5">Rqc2 homolog RqcH</fullName>
        <shortName evidence="5">RqcH</shortName>
    </recommendedName>
</protein>
<sequence length="573" mass="66448">MALDGVFLSTLISNLKSQILNCKIDKVNQPEKDEIVLSIRGNKNSKLLISSSATYPRIHFTKHSKTNPLKAPMFCMVLRKYLIGGRIINVHQQNCDRIIIIDIETSDELGFNSIYSLIIEIMGRHSNISLVRQRDNRVMESIKHITPDINSYRSLYPGVTYIYPPESNKLNPFCFSKDDLDNMLTSCLTPDENFFSKIFMGTSKILSQELFVLFTKKYNYNFSLDNLFVFIQEFFKMLNSNICNTIYYESSTNKYKDFYCIKLESLKNYDLINYNDPSQLLDDFYSEKDKQDRLHARSIDLQRLINTNIERCIKKSKILENTLQECGEKEDLRIKGELLTSYIYEIEKGAKEVSLLNYYSETTEYIAIKLDENKTPSENIQNYFKKYTKLKKSEETAVEQLKKNKEELEYLNSVMTNLLNTESYNEIEEIKNELIESGYIKFKRSSSKNPKPSKPLHFISSDGIDIYVGKNNIQNDYLTLKFADKNDTWLHTKDIPGSHVIIKGTNLPDKTLEEAALLAAYYSKAKNSSKVPIDYTQVRNVKKPSGSKPGMVIYYTNKTMYVTPVEPKIKRVQ</sequence>
<comment type="function">
    <text evidence="5">Key component of the ribosome quality control system (RQC), a ribosome-associated complex that mediates the extraction of incompletely synthesized nascent chains from stalled ribosomes and their subsequent degradation. RqcH recruits Ala-charged tRNA, and with RqcP directs the elongation of stalled nascent chains on 50S ribosomal subunits, leading to non-templated C-terminal alanine extensions (Ala tail). The Ala tail promotes nascent chain degradation. May add between 1 and at least 8 Ala residues. Binds to stalled 50S ribosomal subunits.</text>
</comment>
<dbReference type="GO" id="GO:1990112">
    <property type="term" value="C:RQC complex"/>
    <property type="evidence" value="ECO:0007669"/>
    <property type="project" value="TreeGrafter"/>
</dbReference>
<dbReference type="InterPro" id="IPR008532">
    <property type="entry name" value="NFACT_RNA-bd"/>
</dbReference>
<proteinExistence type="inferred from homology"/>
<dbReference type="EMBL" id="BOPZ01000003">
    <property type="protein sequence ID" value="GIM27968.1"/>
    <property type="molecule type" value="Genomic_DNA"/>
</dbReference>
<keyword evidence="4 5" id="KW-0648">Protein biosynthesis</keyword>
<dbReference type="AlphaFoldDB" id="A0A919RZS0"/>
<keyword evidence="8" id="KW-1185">Reference proteome</keyword>
<accession>A0A919RZS0</accession>
<feature type="coiled-coil region" evidence="5">
    <location>
        <begin position="384"/>
        <end position="418"/>
    </location>
</feature>
<keyword evidence="1 5" id="KW-0820">tRNA-binding</keyword>
<dbReference type="PANTHER" id="PTHR15239">
    <property type="entry name" value="NUCLEAR EXPORT MEDIATOR FACTOR NEMF"/>
    <property type="match status" value="1"/>
</dbReference>
<dbReference type="GO" id="GO:0072344">
    <property type="term" value="P:rescue of stalled ribosome"/>
    <property type="evidence" value="ECO:0007669"/>
    <property type="project" value="UniProtKB-UniRule"/>
</dbReference>
<gene>
    <name evidence="5" type="primary">rqcH</name>
    <name evidence="7" type="ORF">CPJCM30710_06340</name>
</gene>
<dbReference type="Gene3D" id="2.30.310.10">
    <property type="entry name" value="ibrinogen binding protein from staphylococcus aureus domain"/>
    <property type="match status" value="1"/>
</dbReference>
<evidence type="ECO:0000313" key="8">
    <source>
        <dbReference type="Proteomes" id="UP000679179"/>
    </source>
</evidence>
<dbReference type="HAMAP" id="MF_00844_B">
    <property type="entry name" value="RqcH_B"/>
    <property type="match status" value="1"/>
</dbReference>
<feature type="domain" description="NFACT RNA-binding" evidence="6">
    <location>
        <begin position="454"/>
        <end position="546"/>
    </location>
</feature>
<evidence type="ECO:0000313" key="7">
    <source>
        <dbReference type="EMBL" id="GIM27968.1"/>
    </source>
</evidence>
<dbReference type="InterPro" id="IPR043682">
    <property type="entry name" value="RqcH_bacterial"/>
</dbReference>
<dbReference type="InterPro" id="IPR051608">
    <property type="entry name" value="RQC_Subunit_NEMF"/>
</dbReference>
<keyword evidence="5" id="KW-0175">Coiled coil</keyword>
<evidence type="ECO:0000256" key="1">
    <source>
        <dbReference type="ARBA" id="ARBA00022555"/>
    </source>
</evidence>
<keyword evidence="2 5" id="KW-0699">rRNA-binding</keyword>
<reference evidence="7" key="1">
    <citation type="submission" date="2021-03" db="EMBL/GenBank/DDBJ databases">
        <title>Taxonomic study of Clostridium polyendosporum from meadow-gley soil under rice.</title>
        <authorList>
            <person name="Kobayashi H."/>
            <person name="Tanizawa Y."/>
            <person name="Yagura M."/>
        </authorList>
    </citation>
    <scope>NUCLEOTIDE SEQUENCE</scope>
    <source>
        <strain evidence="7">JCM 30710</strain>
    </source>
</reference>
<dbReference type="GO" id="GO:0000049">
    <property type="term" value="F:tRNA binding"/>
    <property type="evidence" value="ECO:0007669"/>
    <property type="project" value="UniProtKB-UniRule"/>
</dbReference>
<evidence type="ECO:0000259" key="6">
    <source>
        <dbReference type="Pfam" id="PF05670"/>
    </source>
</evidence>
<keyword evidence="3 5" id="KW-0694">RNA-binding</keyword>
<dbReference type="Pfam" id="PF05670">
    <property type="entry name" value="NFACT-R_1"/>
    <property type="match status" value="1"/>
</dbReference>
<organism evidence="7 8">
    <name type="scientific">Clostridium polyendosporum</name>
    <dbReference type="NCBI Taxonomy" id="69208"/>
    <lineage>
        <taxon>Bacteria</taxon>
        <taxon>Bacillati</taxon>
        <taxon>Bacillota</taxon>
        <taxon>Clostridia</taxon>
        <taxon>Eubacteriales</taxon>
        <taxon>Clostridiaceae</taxon>
        <taxon>Clostridium</taxon>
    </lineage>
</organism>
<evidence type="ECO:0000256" key="5">
    <source>
        <dbReference type="HAMAP-Rule" id="MF_00844"/>
    </source>
</evidence>
<dbReference type="Pfam" id="PF05833">
    <property type="entry name" value="NFACT_N"/>
    <property type="match status" value="1"/>
</dbReference>
<dbReference type="PANTHER" id="PTHR15239:SF6">
    <property type="entry name" value="RIBOSOME QUALITY CONTROL COMPLEX SUBUNIT NEMF"/>
    <property type="match status" value="1"/>
</dbReference>
<dbReference type="Proteomes" id="UP000679179">
    <property type="component" value="Unassembled WGS sequence"/>
</dbReference>
<dbReference type="RefSeq" id="WP_212902716.1">
    <property type="nucleotide sequence ID" value="NZ_BOPZ01000003.1"/>
</dbReference>
<comment type="caution">
    <text evidence="7">The sequence shown here is derived from an EMBL/GenBank/DDBJ whole genome shotgun (WGS) entry which is preliminary data.</text>
</comment>
<evidence type="ECO:0000256" key="4">
    <source>
        <dbReference type="ARBA" id="ARBA00022917"/>
    </source>
</evidence>
<comment type="similarity">
    <text evidence="5">Belongs to the NEMF family.</text>
</comment>
<evidence type="ECO:0000256" key="3">
    <source>
        <dbReference type="ARBA" id="ARBA00022884"/>
    </source>
</evidence>
<name>A0A919RZS0_9CLOT</name>